<evidence type="ECO:0000313" key="8">
    <source>
        <dbReference type="EMBL" id="EKC64614.1"/>
    </source>
</evidence>
<evidence type="ECO:0000256" key="3">
    <source>
        <dbReference type="ARBA" id="ARBA00022692"/>
    </source>
</evidence>
<evidence type="ECO:0000259" key="7">
    <source>
        <dbReference type="Pfam" id="PF00593"/>
    </source>
</evidence>
<gene>
    <name evidence="8" type="ORF">LEA_10748</name>
</gene>
<reference evidence="8" key="1">
    <citation type="journal article" date="2013" name="Environ. Microbiol.">
        <title>Microbiota from the distal guts of lean and obese adolescents exhibit partial functional redundancy besides clear differences in community structure.</title>
        <authorList>
            <person name="Ferrer M."/>
            <person name="Ruiz A."/>
            <person name="Lanza F."/>
            <person name="Haange S.B."/>
            <person name="Oberbach A."/>
            <person name="Till H."/>
            <person name="Bargiela R."/>
            <person name="Campoy C."/>
            <person name="Segura M.T."/>
            <person name="Richter M."/>
            <person name="von Bergen M."/>
            <person name="Seifert J."/>
            <person name="Suarez A."/>
        </authorList>
    </citation>
    <scope>NUCLEOTIDE SEQUENCE</scope>
</reference>
<feature type="domain" description="TonB-dependent receptor-like beta-barrel" evidence="7">
    <location>
        <begin position="118"/>
        <end position="680"/>
    </location>
</feature>
<evidence type="ECO:0000256" key="6">
    <source>
        <dbReference type="ARBA" id="ARBA00023237"/>
    </source>
</evidence>
<feature type="non-terminal residue" evidence="8">
    <location>
        <position position="1"/>
    </location>
</feature>
<dbReference type="Gene3D" id="2.40.170.20">
    <property type="entry name" value="TonB-dependent receptor, beta-barrel domain"/>
    <property type="match status" value="1"/>
</dbReference>
<dbReference type="Pfam" id="PF00593">
    <property type="entry name" value="TonB_dep_Rec_b-barrel"/>
    <property type="match status" value="1"/>
</dbReference>
<keyword evidence="6" id="KW-0998">Cell outer membrane</keyword>
<dbReference type="SUPFAM" id="SSF56935">
    <property type="entry name" value="Porins"/>
    <property type="match status" value="1"/>
</dbReference>
<accession>K1TAZ4</accession>
<evidence type="ECO:0000256" key="4">
    <source>
        <dbReference type="ARBA" id="ARBA00023077"/>
    </source>
</evidence>
<organism evidence="8">
    <name type="scientific">human gut metagenome</name>
    <dbReference type="NCBI Taxonomy" id="408170"/>
    <lineage>
        <taxon>unclassified sequences</taxon>
        <taxon>metagenomes</taxon>
        <taxon>organismal metagenomes</taxon>
    </lineage>
</organism>
<sequence>VMSASEYRSTIQKYFPDQAASYDYGASTDWFDAVTRKHPVSQNYSVSSSGGTAKLNYRGSIVYTNDIGLVKKTSNEKLRGRLNVGQSLIQDRLKLDYNFAYTSGKGNYADKFIMRQAVLRNPTEPIYATDGGDSQYGPYFFSPGIDYHNPVAMIEQRDDEGIHKEFSGSINASFRILDGLKIGAMAALVESTDRYGHYYGRYYPVNIGNNGTAETYNDHYKNKMLEATIDYSGTFGDHKLQVIGGYSFSEELSESYDQMNYKFDTDIFGFHNIGSGSALQQGLASMSSNMEKNRLIAFFGRAMYNFKDRYLLSASVRYEGSSRFGDNHKWGVFPAVSAGWRISSEPWMQQAEWLDDLKLRVGFGITGNQEIGNYRSLSILQKGASNFYYNGKWISTYEPGSNPNPDLRWERKKEFNAGLDVALLENRLSLTLDYYIRRTKDLLYTYSVPVPPNLYPSTFANVGTIDNSGVELTINATPVQTKDFRWNLGATISHNRNKLVRFSNDEYEMVEIKTGYFPDDLKMYTMRIVEGEPLGNFWGPKFLGFDDKGGAVYEDLDGVEGITEADYQVIGNAYPDVLFSLSSTFTYKHFSLSFLLRGSIGNDVLNQSRVYYEGFGYFGTRNVLRSTLDYPDYKGSAYYSSRFVEDGSYLKLDNLTLGYDFDLKSRVVSKLRLYVTAQNLFTITGYKGIDPEVSLSGLQPGIDWYDFYPRTRTFVLGVNLAF</sequence>
<dbReference type="GO" id="GO:0009279">
    <property type="term" value="C:cell outer membrane"/>
    <property type="evidence" value="ECO:0007669"/>
    <property type="project" value="UniProtKB-SubCell"/>
</dbReference>
<dbReference type="InterPro" id="IPR023996">
    <property type="entry name" value="TonB-dep_OMP_SusC/RagA"/>
</dbReference>
<keyword evidence="8" id="KW-0675">Receptor</keyword>
<comment type="subcellular location">
    <subcellularLocation>
        <location evidence="1">Cell outer membrane</location>
        <topology evidence="1">Multi-pass membrane protein</topology>
    </subcellularLocation>
</comment>
<dbReference type="InterPro" id="IPR039426">
    <property type="entry name" value="TonB-dep_rcpt-like"/>
</dbReference>
<dbReference type="InterPro" id="IPR036942">
    <property type="entry name" value="Beta-barrel_TonB_sf"/>
</dbReference>
<evidence type="ECO:0000256" key="2">
    <source>
        <dbReference type="ARBA" id="ARBA00022448"/>
    </source>
</evidence>
<name>K1TAZ4_9ZZZZ</name>
<keyword evidence="2" id="KW-0813">Transport</keyword>
<keyword evidence="5" id="KW-0472">Membrane</keyword>
<dbReference type="InterPro" id="IPR000531">
    <property type="entry name" value="Beta-barrel_TonB"/>
</dbReference>
<keyword evidence="3" id="KW-0812">Transmembrane</keyword>
<evidence type="ECO:0000256" key="5">
    <source>
        <dbReference type="ARBA" id="ARBA00023136"/>
    </source>
</evidence>
<proteinExistence type="predicted"/>
<dbReference type="PROSITE" id="PS52016">
    <property type="entry name" value="TONB_DEPENDENT_REC_3"/>
    <property type="match status" value="1"/>
</dbReference>
<keyword evidence="4" id="KW-0798">TonB box</keyword>
<dbReference type="EMBL" id="AJWY01007233">
    <property type="protein sequence ID" value="EKC64614.1"/>
    <property type="molecule type" value="Genomic_DNA"/>
</dbReference>
<dbReference type="NCBIfam" id="TIGR04056">
    <property type="entry name" value="OMP_RagA_SusC"/>
    <property type="match status" value="1"/>
</dbReference>
<evidence type="ECO:0000256" key="1">
    <source>
        <dbReference type="ARBA" id="ARBA00004571"/>
    </source>
</evidence>
<protein>
    <submittedName>
        <fullName evidence="8">TonB-dependent receptor, plug</fullName>
    </submittedName>
</protein>
<dbReference type="AlphaFoldDB" id="K1TAZ4"/>
<comment type="caution">
    <text evidence="8">The sequence shown here is derived from an EMBL/GenBank/DDBJ whole genome shotgun (WGS) entry which is preliminary data.</text>
</comment>